<accession>A0A830CKY6</accession>
<name>A0A830CKY6_9LAMI</name>
<dbReference type="AlphaFoldDB" id="A0A830CKY6"/>
<comment type="caution">
    <text evidence="2">The sequence shown here is derived from an EMBL/GenBank/DDBJ whole genome shotgun (WGS) entry which is preliminary data.</text>
</comment>
<dbReference type="InterPro" id="IPR043472">
    <property type="entry name" value="Macro_dom-like"/>
</dbReference>
<dbReference type="SUPFAM" id="SSF52949">
    <property type="entry name" value="Macro domain-like"/>
    <property type="match status" value="1"/>
</dbReference>
<gene>
    <name evidence="2" type="ORF">PHJA_002033100</name>
</gene>
<dbReference type="Proteomes" id="UP000653305">
    <property type="component" value="Unassembled WGS sequence"/>
</dbReference>
<organism evidence="2 3">
    <name type="scientific">Phtheirospermum japonicum</name>
    <dbReference type="NCBI Taxonomy" id="374723"/>
    <lineage>
        <taxon>Eukaryota</taxon>
        <taxon>Viridiplantae</taxon>
        <taxon>Streptophyta</taxon>
        <taxon>Embryophyta</taxon>
        <taxon>Tracheophyta</taxon>
        <taxon>Spermatophyta</taxon>
        <taxon>Magnoliopsida</taxon>
        <taxon>eudicotyledons</taxon>
        <taxon>Gunneridae</taxon>
        <taxon>Pentapetalae</taxon>
        <taxon>asterids</taxon>
        <taxon>lamiids</taxon>
        <taxon>Lamiales</taxon>
        <taxon>Orobanchaceae</taxon>
        <taxon>Orobanchaceae incertae sedis</taxon>
        <taxon>Phtheirospermum</taxon>
    </lineage>
</organism>
<dbReference type="OrthoDB" id="1746318at2759"/>
<evidence type="ECO:0000313" key="3">
    <source>
        <dbReference type="Proteomes" id="UP000653305"/>
    </source>
</evidence>
<sequence>MRVIGFRLPVSHVIHTVGPVYDIDMNPEASLRNAYRNSLCAAKEHNIKYVAFTAISCGIYGYPYHEAATVAISTIKESAGDFKELARVQCAGNPHFWVNEDGSYQEEGQKNIKGYIWGKAGTKLLCAVLSLRVPSKSSQPCGEQATSMNSRSLPDYLEQRAIQKLLLIGYNGSETSTIFKQARVLYKDAPFSEDEREHIKLVIQSHVYSYIGTLLEGREHFEEESLNELWQKQSCDGSSSTLAGTVHLKINL</sequence>
<dbReference type="Gene3D" id="3.40.220.10">
    <property type="entry name" value="Leucine Aminopeptidase, subunit E, domain 1"/>
    <property type="match status" value="1"/>
</dbReference>
<evidence type="ECO:0000259" key="1">
    <source>
        <dbReference type="PROSITE" id="PS51154"/>
    </source>
</evidence>
<feature type="domain" description="Macro" evidence="1">
    <location>
        <begin position="1"/>
        <end position="90"/>
    </location>
</feature>
<evidence type="ECO:0000313" key="2">
    <source>
        <dbReference type="EMBL" id="GFP98892.1"/>
    </source>
</evidence>
<dbReference type="InterPro" id="IPR002589">
    <property type="entry name" value="Macro_dom"/>
</dbReference>
<dbReference type="PANTHER" id="PTHR11106:SF27">
    <property type="entry name" value="MACRO DOMAIN-CONTAINING PROTEIN"/>
    <property type="match status" value="1"/>
</dbReference>
<protein>
    <submittedName>
        <fullName evidence="2">Extra-large guanine nucleotide-binding protein 1</fullName>
    </submittedName>
</protein>
<keyword evidence="3" id="KW-1185">Reference proteome</keyword>
<proteinExistence type="predicted"/>
<reference evidence="2" key="1">
    <citation type="submission" date="2020-07" db="EMBL/GenBank/DDBJ databases">
        <title>Ethylene signaling mediates host invasion by parasitic plants.</title>
        <authorList>
            <person name="Yoshida S."/>
        </authorList>
    </citation>
    <scope>NUCLEOTIDE SEQUENCE</scope>
    <source>
        <strain evidence="2">Okayama</strain>
    </source>
</reference>
<dbReference type="Pfam" id="PF01661">
    <property type="entry name" value="Macro"/>
    <property type="match status" value="1"/>
</dbReference>
<dbReference type="PANTHER" id="PTHR11106">
    <property type="entry name" value="GANGLIOSIDE INDUCED DIFFERENTIATION ASSOCIATED PROTEIN 2-RELATED"/>
    <property type="match status" value="1"/>
</dbReference>
<dbReference type="PROSITE" id="PS51154">
    <property type="entry name" value="MACRO"/>
    <property type="match status" value="1"/>
</dbReference>
<dbReference type="EMBL" id="BMAC01000547">
    <property type="protein sequence ID" value="GFP98892.1"/>
    <property type="molecule type" value="Genomic_DNA"/>
</dbReference>